<reference evidence="1 2" key="1">
    <citation type="submission" date="2020-06" db="EMBL/GenBank/DDBJ databases">
        <title>Description of novel acetic acid bacteria.</title>
        <authorList>
            <person name="Sombolestani A."/>
        </authorList>
    </citation>
    <scope>NUCLEOTIDE SEQUENCE [LARGE SCALE GENOMIC DNA]</scope>
    <source>
        <strain evidence="1 2">LMG 27010</strain>
    </source>
</reference>
<accession>A0A850PCU5</accession>
<evidence type="ECO:0000313" key="1">
    <source>
        <dbReference type="EMBL" id="NVN40469.1"/>
    </source>
</evidence>
<name>A0A850PCU5_9PROT</name>
<dbReference type="EMBL" id="JABXXR010000045">
    <property type="protein sequence ID" value="NVN40469.1"/>
    <property type="molecule type" value="Genomic_DNA"/>
</dbReference>
<gene>
    <name evidence="1" type="ORF">HUK82_07820</name>
</gene>
<sequence length="180" mass="18280">MKRVILMSASLSLVGCSGFGKFVSDTATLPGANPNAPQGGSENMLRARGYAAASSKLQSEPGNIWPDAPQPLPTLEDVSRNPASLDALLRANGAVAPSGPQMPDDGSMTLGESTKIHNGVQSTDFNGPGLNVPSQDTTAARFGAQPSNASIVIPNGDGSSTIIAPDGSVRTVRNGATSVH</sequence>
<keyword evidence="2" id="KW-1185">Reference proteome</keyword>
<organism evidence="1 2">
    <name type="scientific">Ameyamaea chiangmaiensis</name>
    <dbReference type="NCBI Taxonomy" id="442969"/>
    <lineage>
        <taxon>Bacteria</taxon>
        <taxon>Pseudomonadati</taxon>
        <taxon>Pseudomonadota</taxon>
        <taxon>Alphaproteobacteria</taxon>
        <taxon>Acetobacterales</taxon>
        <taxon>Acetobacteraceae</taxon>
        <taxon>Ameyamaea</taxon>
    </lineage>
</organism>
<comment type="caution">
    <text evidence="1">The sequence shown here is derived from an EMBL/GenBank/DDBJ whole genome shotgun (WGS) entry which is preliminary data.</text>
</comment>
<evidence type="ECO:0000313" key="2">
    <source>
        <dbReference type="Proteomes" id="UP000585665"/>
    </source>
</evidence>
<dbReference type="Proteomes" id="UP000585665">
    <property type="component" value="Unassembled WGS sequence"/>
</dbReference>
<dbReference type="RefSeq" id="WP_176613431.1">
    <property type="nucleotide sequence ID" value="NZ_JABXXR010000045.1"/>
</dbReference>
<proteinExistence type="predicted"/>
<dbReference type="PROSITE" id="PS51257">
    <property type="entry name" value="PROKAR_LIPOPROTEIN"/>
    <property type="match status" value="1"/>
</dbReference>
<protein>
    <submittedName>
        <fullName evidence="1">Uncharacterized protein</fullName>
    </submittedName>
</protein>
<dbReference type="AlphaFoldDB" id="A0A850PCU5"/>